<feature type="compositionally biased region" description="Basic and acidic residues" evidence="1">
    <location>
        <begin position="87"/>
        <end position="111"/>
    </location>
</feature>
<organism evidence="2 3">
    <name type="scientific">Extremus antarcticus</name>
    <dbReference type="NCBI Taxonomy" id="702011"/>
    <lineage>
        <taxon>Eukaryota</taxon>
        <taxon>Fungi</taxon>
        <taxon>Dikarya</taxon>
        <taxon>Ascomycota</taxon>
        <taxon>Pezizomycotina</taxon>
        <taxon>Dothideomycetes</taxon>
        <taxon>Dothideomycetidae</taxon>
        <taxon>Mycosphaerellales</taxon>
        <taxon>Extremaceae</taxon>
        <taxon>Extremus</taxon>
    </lineage>
</organism>
<comment type="caution">
    <text evidence="2">The sequence shown here is derived from an EMBL/GenBank/DDBJ whole genome shotgun (WGS) entry which is preliminary data.</text>
</comment>
<evidence type="ECO:0000313" key="2">
    <source>
        <dbReference type="EMBL" id="KAK3056473.1"/>
    </source>
</evidence>
<evidence type="ECO:0000256" key="1">
    <source>
        <dbReference type="SAM" id="MobiDB-lite"/>
    </source>
</evidence>
<accession>A0AAJ0GFE0</accession>
<reference evidence="2" key="1">
    <citation type="submission" date="2023-04" db="EMBL/GenBank/DDBJ databases">
        <title>Black Yeasts Isolated from many extreme environments.</title>
        <authorList>
            <person name="Coleine C."/>
            <person name="Stajich J.E."/>
            <person name="Selbmann L."/>
        </authorList>
    </citation>
    <scope>NUCLEOTIDE SEQUENCE</scope>
    <source>
        <strain evidence="2">CCFEE 5312</strain>
    </source>
</reference>
<keyword evidence="3" id="KW-1185">Reference proteome</keyword>
<dbReference type="EMBL" id="JAWDJX010000006">
    <property type="protein sequence ID" value="KAK3056473.1"/>
    <property type="molecule type" value="Genomic_DNA"/>
</dbReference>
<gene>
    <name evidence="2" type="ORF">LTR09_002980</name>
</gene>
<name>A0AAJ0GFE0_9PEZI</name>
<sequence length="184" mass="20139">MSQQQGERSVNRVKAHAEKLFKLNSPSKVPDNASANATAKPEKFHSPGKSWFHHRPKEPSASAPSSVPELPSIPALTLNGEPLELSSESHDESRAQRRAERAVRKAAEKEQQLMSSGSLYPHTDPRVKHEPVNLALLRPTMASRPLVSPATEATVGKRAKARELLSRLSPVRKAKGDRRASGQP</sequence>
<feature type="compositionally biased region" description="Low complexity" evidence="1">
    <location>
        <begin position="59"/>
        <end position="72"/>
    </location>
</feature>
<dbReference type="Proteomes" id="UP001271007">
    <property type="component" value="Unassembled WGS sequence"/>
</dbReference>
<feature type="region of interest" description="Disordered" evidence="1">
    <location>
        <begin position="1"/>
        <end position="126"/>
    </location>
</feature>
<dbReference type="AlphaFoldDB" id="A0AAJ0GFE0"/>
<protein>
    <submittedName>
        <fullName evidence="2">Uncharacterized protein</fullName>
    </submittedName>
</protein>
<feature type="region of interest" description="Disordered" evidence="1">
    <location>
        <begin position="148"/>
        <end position="184"/>
    </location>
</feature>
<evidence type="ECO:0000313" key="3">
    <source>
        <dbReference type="Proteomes" id="UP001271007"/>
    </source>
</evidence>
<proteinExistence type="predicted"/>